<dbReference type="InterPro" id="IPR000843">
    <property type="entry name" value="HTH_LacI"/>
</dbReference>
<gene>
    <name evidence="5" type="ORF">EJC49_13570</name>
</gene>
<dbReference type="InterPro" id="IPR046335">
    <property type="entry name" value="LacI/GalR-like_sensor"/>
</dbReference>
<name>A0A429YWM8_9HYPH</name>
<dbReference type="PANTHER" id="PTHR30146:SF109">
    <property type="entry name" value="HTH-TYPE TRANSCRIPTIONAL REGULATOR GALS"/>
    <property type="match status" value="1"/>
</dbReference>
<dbReference type="InterPro" id="IPR010982">
    <property type="entry name" value="Lambda_DNA-bd_dom_sf"/>
</dbReference>
<keyword evidence="3" id="KW-0804">Transcription</keyword>
<dbReference type="Pfam" id="PF00356">
    <property type="entry name" value="LacI"/>
    <property type="match status" value="1"/>
</dbReference>
<dbReference type="SMART" id="SM00354">
    <property type="entry name" value="HTH_LACI"/>
    <property type="match status" value="1"/>
</dbReference>
<dbReference type="Pfam" id="PF13377">
    <property type="entry name" value="Peripla_BP_3"/>
    <property type="match status" value="1"/>
</dbReference>
<reference evidence="5 6" key="1">
    <citation type="submission" date="2018-12" db="EMBL/GenBank/DDBJ databases">
        <title>Mesorhizobium carbonis sp. nov., isolated from coal mine water.</title>
        <authorList>
            <person name="Xin W."/>
            <person name="Xu Z."/>
            <person name="Xiang F."/>
            <person name="Zhang J."/>
            <person name="Xi L."/>
            <person name="Liu J."/>
        </authorList>
    </citation>
    <scope>NUCLEOTIDE SEQUENCE [LARGE SCALE GENOMIC DNA]</scope>
    <source>
        <strain evidence="5 6">B2.3</strain>
    </source>
</reference>
<feature type="domain" description="HTH lacI-type" evidence="4">
    <location>
        <begin position="18"/>
        <end position="72"/>
    </location>
</feature>
<keyword evidence="2 5" id="KW-0238">DNA-binding</keyword>
<comment type="caution">
    <text evidence="5">The sequence shown here is derived from an EMBL/GenBank/DDBJ whole genome shotgun (WGS) entry which is preliminary data.</text>
</comment>
<dbReference type="Proteomes" id="UP000278398">
    <property type="component" value="Unassembled WGS sequence"/>
</dbReference>
<dbReference type="OrthoDB" id="7325754at2"/>
<evidence type="ECO:0000313" key="5">
    <source>
        <dbReference type="EMBL" id="RST85869.1"/>
    </source>
</evidence>
<evidence type="ECO:0000259" key="4">
    <source>
        <dbReference type="PROSITE" id="PS50932"/>
    </source>
</evidence>
<protein>
    <submittedName>
        <fullName evidence="5">LacI family DNA-binding transcriptional regulator</fullName>
    </submittedName>
</protein>
<dbReference type="Gene3D" id="3.40.50.2300">
    <property type="match status" value="2"/>
</dbReference>
<dbReference type="GO" id="GO:0003700">
    <property type="term" value="F:DNA-binding transcription factor activity"/>
    <property type="evidence" value="ECO:0007669"/>
    <property type="project" value="TreeGrafter"/>
</dbReference>
<evidence type="ECO:0000256" key="2">
    <source>
        <dbReference type="ARBA" id="ARBA00023125"/>
    </source>
</evidence>
<evidence type="ECO:0000256" key="3">
    <source>
        <dbReference type="ARBA" id="ARBA00023163"/>
    </source>
</evidence>
<dbReference type="CDD" id="cd01392">
    <property type="entry name" value="HTH_LacI"/>
    <property type="match status" value="1"/>
</dbReference>
<dbReference type="RefSeq" id="WP_126700474.1">
    <property type="nucleotide sequence ID" value="NZ_RWKW01000047.1"/>
</dbReference>
<evidence type="ECO:0000313" key="6">
    <source>
        <dbReference type="Proteomes" id="UP000278398"/>
    </source>
</evidence>
<proteinExistence type="predicted"/>
<accession>A0A429YWM8</accession>
<dbReference type="SUPFAM" id="SSF53822">
    <property type="entry name" value="Periplasmic binding protein-like I"/>
    <property type="match status" value="1"/>
</dbReference>
<keyword evidence="6" id="KW-1185">Reference proteome</keyword>
<dbReference type="CDD" id="cd20009">
    <property type="entry name" value="PBP1_RafR-like"/>
    <property type="match status" value="1"/>
</dbReference>
<dbReference type="EMBL" id="RWKW01000047">
    <property type="protein sequence ID" value="RST85869.1"/>
    <property type="molecule type" value="Genomic_DNA"/>
</dbReference>
<dbReference type="SUPFAM" id="SSF47413">
    <property type="entry name" value="lambda repressor-like DNA-binding domains"/>
    <property type="match status" value="1"/>
</dbReference>
<dbReference type="PANTHER" id="PTHR30146">
    <property type="entry name" value="LACI-RELATED TRANSCRIPTIONAL REPRESSOR"/>
    <property type="match status" value="1"/>
</dbReference>
<dbReference type="InterPro" id="IPR028082">
    <property type="entry name" value="Peripla_BP_I"/>
</dbReference>
<evidence type="ECO:0000256" key="1">
    <source>
        <dbReference type="ARBA" id="ARBA00023015"/>
    </source>
</evidence>
<dbReference type="PROSITE" id="PS50932">
    <property type="entry name" value="HTH_LACI_2"/>
    <property type="match status" value="1"/>
</dbReference>
<dbReference type="GO" id="GO:0000976">
    <property type="term" value="F:transcription cis-regulatory region binding"/>
    <property type="evidence" value="ECO:0007669"/>
    <property type="project" value="TreeGrafter"/>
</dbReference>
<dbReference type="Gene3D" id="1.10.260.40">
    <property type="entry name" value="lambda repressor-like DNA-binding domains"/>
    <property type="match status" value="1"/>
</dbReference>
<sequence length="351" mass="38427">MDSPDTSSESAPAEGARPTLKTIAFMTGLGVTTVSRALKDAPEIGEETKRRVRLVAKQIGYRPNRAGVRLRTGKTNVISLVLDTGEDLTGFVSDMIYGISETIADTPYHLIVTPYSRRNDPMDPVRYVVETGSADGIILSRTEPNDPRVAYLLEHHFPFATHGRTATGEAHPFHDFDNRAFAAAAVHKLVELGRRRLALLPPPPDLTYHQHMLEGFSDAVQELDATEVAWNGISIDDPIDVIRSKTARLMRRADRPDGLVVASGGATFALVAGIEEAGLKLGREVDVVSKQSSRLLRWYRPELWISQEDFRLAGREVAKAVLGRIEGRPVAALQSLATPGDVVSCRMPTSE</sequence>
<dbReference type="AlphaFoldDB" id="A0A429YWM8"/>
<organism evidence="5 6">
    <name type="scientific">Aquibium carbonis</name>
    <dbReference type="NCBI Taxonomy" id="2495581"/>
    <lineage>
        <taxon>Bacteria</taxon>
        <taxon>Pseudomonadati</taxon>
        <taxon>Pseudomonadota</taxon>
        <taxon>Alphaproteobacteria</taxon>
        <taxon>Hyphomicrobiales</taxon>
        <taxon>Phyllobacteriaceae</taxon>
        <taxon>Aquibium</taxon>
    </lineage>
</organism>
<keyword evidence="1" id="KW-0805">Transcription regulation</keyword>